<dbReference type="InterPro" id="IPR011527">
    <property type="entry name" value="ABC1_TM_dom"/>
</dbReference>
<evidence type="ECO:0000313" key="18">
    <source>
        <dbReference type="Proteomes" id="UP000494256"/>
    </source>
</evidence>
<evidence type="ECO:0000256" key="10">
    <source>
        <dbReference type="ARBA" id="ARBA00022989"/>
    </source>
</evidence>
<evidence type="ECO:0000313" key="17">
    <source>
        <dbReference type="EMBL" id="CAB3220682.1"/>
    </source>
</evidence>
<evidence type="ECO:0000256" key="1">
    <source>
        <dbReference type="ARBA" id="ARBA00004141"/>
    </source>
</evidence>
<name>A0A8S0YNN5_ARCPL</name>
<dbReference type="EMBL" id="CADEBD010000038">
    <property type="protein sequence ID" value="CAB3220682.1"/>
    <property type="molecule type" value="Genomic_DNA"/>
</dbReference>
<dbReference type="GO" id="GO:0008559">
    <property type="term" value="F:ABC-type xenobiotic transporter activity"/>
    <property type="evidence" value="ECO:0007669"/>
    <property type="project" value="UniProtKB-EC"/>
</dbReference>
<evidence type="ECO:0000256" key="5">
    <source>
        <dbReference type="ARBA" id="ARBA00022692"/>
    </source>
</evidence>
<dbReference type="SUPFAM" id="SSF90123">
    <property type="entry name" value="ABC transporter transmembrane region"/>
    <property type="match status" value="2"/>
</dbReference>
<evidence type="ECO:0000256" key="3">
    <source>
        <dbReference type="ARBA" id="ARBA00012191"/>
    </source>
</evidence>
<keyword evidence="7" id="KW-0547">Nucleotide-binding</keyword>
<evidence type="ECO:0000259" key="15">
    <source>
        <dbReference type="PROSITE" id="PS50893"/>
    </source>
</evidence>
<dbReference type="PANTHER" id="PTHR43394:SF27">
    <property type="entry name" value="ATP-DEPENDENT TRANSLOCASE ABCB1-LIKE"/>
    <property type="match status" value="1"/>
</dbReference>
<reference evidence="17 18" key="1">
    <citation type="submission" date="2020-04" db="EMBL/GenBank/DDBJ databases">
        <authorList>
            <person name="Wallbank WR R."/>
            <person name="Pardo Diaz C."/>
            <person name="Kozak K."/>
            <person name="Martin S."/>
            <person name="Jiggins C."/>
            <person name="Moest M."/>
            <person name="Warren A I."/>
            <person name="Byers J.R.P. K."/>
            <person name="Montejo-Kovacevich G."/>
            <person name="Yen C E."/>
        </authorList>
    </citation>
    <scope>NUCLEOTIDE SEQUENCE [LARGE SCALE GENOMIC DNA]</scope>
</reference>
<feature type="transmembrane region" description="Helical" evidence="14">
    <location>
        <begin position="212"/>
        <end position="233"/>
    </location>
</feature>
<keyword evidence="4" id="KW-0813">Transport</keyword>
<dbReference type="FunFam" id="3.40.50.300:FF:000479">
    <property type="entry name" value="Multidrug resistance protein 1A"/>
    <property type="match status" value="2"/>
</dbReference>
<dbReference type="CDD" id="cd18577">
    <property type="entry name" value="ABC_6TM_Pgp_ABCB1_D1_like"/>
    <property type="match status" value="1"/>
</dbReference>
<evidence type="ECO:0000256" key="7">
    <source>
        <dbReference type="ARBA" id="ARBA00022741"/>
    </source>
</evidence>
<dbReference type="Pfam" id="PF00005">
    <property type="entry name" value="ABC_tran"/>
    <property type="match status" value="2"/>
</dbReference>
<feature type="domain" description="ABC transmembrane type-1" evidence="16">
    <location>
        <begin position="641"/>
        <end position="928"/>
    </location>
</feature>
<evidence type="ECO:0000256" key="9">
    <source>
        <dbReference type="ARBA" id="ARBA00022967"/>
    </source>
</evidence>
<dbReference type="SUPFAM" id="SSF52540">
    <property type="entry name" value="P-loop containing nucleoside triphosphate hydrolases"/>
    <property type="match status" value="2"/>
</dbReference>
<dbReference type="Pfam" id="PF00664">
    <property type="entry name" value="ABC_membrane"/>
    <property type="match status" value="2"/>
</dbReference>
<dbReference type="OrthoDB" id="7488383at2759"/>
<dbReference type="PROSITE" id="PS50893">
    <property type="entry name" value="ABC_TRANSPORTER_2"/>
    <property type="match status" value="2"/>
</dbReference>
<feature type="transmembrane region" description="Helical" evidence="14">
    <location>
        <begin position="682"/>
        <end position="710"/>
    </location>
</feature>
<keyword evidence="5 14" id="KW-0812">Transmembrane</keyword>
<comment type="caution">
    <text evidence="17">The sequence shown here is derived from an EMBL/GenBank/DDBJ whole genome shotgun (WGS) entry which is preliminary data.</text>
</comment>
<comment type="catalytic activity">
    <reaction evidence="13">
        <text>ATP + H2O + xenobioticSide 1 = ADP + phosphate + xenobioticSide 2.</text>
        <dbReference type="EC" id="7.6.2.2"/>
    </reaction>
</comment>
<dbReference type="InterPro" id="IPR027417">
    <property type="entry name" value="P-loop_NTPase"/>
</dbReference>
<keyword evidence="9" id="KW-1278">Translocase</keyword>
<dbReference type="InterPro" id="IPR036640">
    <property type="entry name" value="ABC1_TM_sf"/>
</dbReference>
<evidence type="ECO:0000256" key="6">
    <source>
        <dbReference type="ARBA" id="ARBA00022737"/>
    </source>
</evidence>
<dbReference type="GO" id="GO:0017085">
    <property type="term" value="P:response to insecticide"/>
    <property type="evidence" value="ECO:0007669"/>
    <property type="project" value="UniProtKB-ARBA"/>
</dbReference>
<dbReference type="Gene3D" id="3.40.50.300">
    <property type="entry name" value="P-loop containing nucleotide triphosphate hydrolases"/>
    <property type="match status" value="2"/>
</dbReference>
<feature type="transmembrane region" description="Helical" evidence="14">
    <location>
        <begin position="639"/>
        <end position="662"/>
    </location>
</feature>
<gene>
    <name evidence="17" type="ORF">APLA_LOCUS388</name>
</gene>
<dbReference type="InterPro" id="IPR003593">
    <property type="entry name" value="AAA+_ATPase"/>
</dbReference>
<proteinExistence type="inferred from homology"/>
<dbReference type="SMART" id="SM00382">
    <property type="entry name" value="AAA"/>
    <property type="match status" value="2"/>
</dbReference>
<feature type="transmembrane region" description="Helical" evidence="14">
    <location>
        <begin position="785"/>
        <end position="802"/>
    </location>
</feature>
<keyword evidence="8" id="KW-0067">ATP-binding</keyword>
<dbReference type="GO" id="GO:0097254">
    <property type="term" value="P:renal tubular secretion"/>
    <property type="evidence" value="ECO:0007669"/>
    <property type="project" value="UniProtKB-ARBA"/>
</dbReference>
<feature type="domain" description="ABC transporter" evidence="15">
    <location>
        <begin position="340"/>
        <end position="576"/>
    </location>
</feature>
<evidence type="ECO:0000256" key="12">
    <source>
        <dbReference type="ARBA" id="ARBA00023180"/>
    </source>
</evidence>
<evidence type="ECO:0000256" key="4">
    <source>
        <dbReference type="ARBA" id="ARBA00022448"/>
    </source>
</evidence>
<dbReference type="AlphaFoldDB" id="A0A8S0YNN5"/>
<evidence type="ECO:0000256" key="8">
    <source>
        <dbReference type="ARBA" id="ARBA00022840"/>
    </source>
</evidence>
<dbReference type="Gene3D" id="1.20.1560.10">
    <property type="entry name" value="ABC transporter type 1, transmembrane domain"/>
    <property type="match status" value="2"/>
</dbReference>
<dbReference type="InterPro" id="IPR003439">
    <property type="entry name" value="ABC_transporter-like_ATP-bd"/>
</dbReference>
<evidence type="ECO:0000256" key="2">
    <source>
        <dbReference type="ARBA" id="ARBA00007577"/>
    </source>
</evidence>
<protein>
    <recommendedName>
        <fullName evidence="3">ABC-type xenobiotic transporter</fullName>
        <ecNumber evidence="3">7.6.2.2</ecNumber>
    </recommendedName>
</protein>
<keyword evidence="11 14" id="KW-0472">Membrane</keyword>
<keyword evidence="10 14" id="KW-1133">Transmembrane helix</keyword>
<dbReference type="GO" id="GO:0005524">
    <property type="term" value="F:ATP binding"/>
    <property type="evidence" value="ECO:0007669"/>
    <property type="project" value="UniProtKB-KW"/>
</dbReference>
<dbReference type="InterPro" id="IPR039421">
    <property type="entry name" value="Type_1_exporter"/>
</dbReference>
<comment type="similarity">
    <text evidence="2">Belongs to the ABC transporter superfamily. ABCB family. Multidrug resistance exporter (TC 3.A.1.201) subfamily.</text>
</comment>
<dbReference type="InterPro" id="IPR017871">
    <property type="entry name" value="ABC_transporter-like_CS"/>
</dbReference>
<feature type="domain" description="ABC transporter" evidence="15">
    <location>
        <begin position="934"/>
        <end position="1171"/>
    </location>
</feature>
<accession>A0A8S0YNN5</accession>
<dbReference type="GO" id="GO:0015421">
    <property type="term" value="F:ABC-type oligopeptide transporter activity"/>
    <property type="evidence" value="ECO:0007669"/>
    <property type="project" value="TreeGrafter"/>
</dbReference>
<evidence type="ECO:0000256" key="13">
    <source>
        <dbReference type="ARBA" id="ARBA00034018"/>
    </source>
</evidence>
<sequence>MPISPNGHASRYKYYVHLYLDAGMQKRTKDQRNKRRKRILLQAYLISHWFASRKDKLLISVALTASLIAGLILPYAITLVANIFQTMITYDKSRKGGKRDDTEFLMNMHKFGINYSCVGVVLFTCVYLGNAFMNITAINQIYRLRREYLKVALNQDFAYFDVHQTTDFASKMADDVIKLEEGIGDKVPSFIYSVTTAIGCICMAVFKGWKLALLCLITTPVTFALVGLTGRIADRLYKKEAIQTGHASAIAHEVISSIRTVYAFNGQKKELERYTKPLAKSKKIYIKKALGNLGLVGSLVRSFGVARGAGAQIYRLLDSVPTINPLLDRGLKPLTAEGVIEFKNVDFYYPSRPDVPILKGVSLSVKHGYSVALVGHSGCGKSTIIQLISRYYDVCNGSVCLDGNDVRTLSVVWLRSQIGLVGQEPVLFNTTVRENIRYGREDATYEDIEAAAKQANAHHFIMKLPKGYDTLVGEHGASLSGGQKQRIAIARALVRQPRLLLLDEATSALDTASEAKVQIALEKAAKGRTTIVVAHRLSTIRHANMIYVMNSGELVESGTHEELMAKHGHYYDMVGLQEPMKIPSTDDVLTREDSTLSEAYVMENLSKTVLQMSSDDDEAKVANVSFWRVLALKSKEWKWMVAGTVCSMFVGFTMPLFIVLFGDLFGSMSNPDTKVLMSKVDTVSAMCVIIGLVMGIAHLIEAVSFAISGANLTEKLRLRMFEHILKQDVMFFDEKANSTGALCAKLSAEASYVQSATGQRIGICFQGLGSIGLALVLAMLYEYRVGLLALAFLPVIFIIIYYQSKSASKESFGNAKALENSTKIALEAVGNIRTVVSLGLEKWFVSEYVRALTPTLKIAHRNAHCRGLVSGLSRSLFNFVNSAALTYGGHLIVTEGVRYEHILVTTQSLQMASGQAQNAFTFAPEFQKGIAAASRIIALLNMRATILDPEVPAVAPFVDSGKTVALVGRSGCGKSTVIELLQRFYDPSAGCIYLDEISLANVRMSEVRSSFGLVSQEPVLFDYSIEENIAYGDYARSPSHYDVVEAAKLANIHDFVISLPLGYETNIGPKGMQLSGGQKQRVAIARALIRKPKILLLDEATSALDTESEKVVQAALDAASASCTCLVIAHRLSTVRDAHLICVVSGGVVAESGTHHELLDLRGLYYRLHSNN</sequence>
<evidence type="ECO:0000256" key="11">
    <source>
        <dbReference type="ARBA" id="ARBA00023136"/>
    </source>
</evidence>
<dbReference type="Proteomes" id="UP000494256">
    <property type="component" value="Unassembled WGS sequence"/>
</dbReference>
<dbReference type="GO" id="GO:0016887">
    <property type="term" value="F:ATP hydrolysis activity"/>
    <property type="evidence" value="ECO:0007669"/>
    <property type="project" value="InterPro"/>
</dbReference>
<dbReference type="CDD" id="cd18578">
    <property type="entry name" value="ABC_6TM_Pgp_ABCB1_D2_like"/>
    <property type="match status" value="1"/>
</dbReference>
<comment type="subcellular location">
    <subcellularLocation>
        <location evidence="1">Membrane</location>
        <topology evidence="1">Multi-pass membrane protein</topology>
    </subcellularLocation>
</comment>
<evidence type="ECO:0000259" key="16">
    <source>
        <dbReference type="PROSITE" id="PS50929"/>
    </source>
</evidence>
<dbReference type="GO" id="GO:0090374">
    <property type="term" value="P:oligopeptide export from mitochondrion"/>
    <property type="evidence" value="ECO:0007669"/>
    <property type="project" value="TreeGrafter"/>
</dbReference>
<organism evidence="17 18">
    <name type="scientific">Arctia plantaginis</name>
    <name type="common">Wood tiger moth</name>
    <name type="synonym">Phalaena plantaginis</name>
    <dbReference type="NCBI Taxonomy" id="874455"/>
    <lineage>
        <taxon>Eukaryota</taxon>
        <taxon>Metazoa</taxon>
        <taxon>Ecdysozoa</taxon>
        <taxon>Arthropoda</taxon>
        <taxon>Hexapoda</taxon>
        <taxon>Insecta</taxon>
        <taxon>Pterygota</taxon>
        <taxon>Neoptera</taxon>
        <taxon>Endopterygota</taxon>
        <taxon>Lepidoptera</taxon>
        <taxon>Glossata</taxon>
        <taxon>Ditrysia</taxon>
        <taxon>Noctuoidea</taxon>
        <taxon>Erebidae</taxon>
        <taxon>Arctiinae</taxon>
        <taxon>Arctia</taxon>
    </lineage>
</organism>
<dbReference type="PROSITE" id="PS50929">
    <property type="entry name" value="ABC_TM1F"/>
    <property type="match status" value="2"/>
</dbReference>
<evidence type="ECO:0000256" key="14">
    <source>
        <dbReference type="SAM" id="Phobius"/>
    </source>
</evidence>
<feature type="transmembrane region" description="Helical" evidence="14">
    <location>
        <begin position="113"/>
        <end position="136"/>
    </location>
</feature>
<keyword evidence="12" id="KW-0325">Glycoprotein</keyword>
<dbReference type="PANTHER" id="PTHR43394">
    <property type="entry name" value="ATP-DEPENDENT PERMEASE MDL1, MITOCHONDRIAL"/>
    <property type="match status" value="1"/>
</dbReference>
<feature type="domain" description="ABC transmembrane type-1" evidence="16">
    <location>
        <begin position="61"/>
        <end position="289"/>
    </location>
</feature>
<dbReference type="GO" id="GO:0005743">
    <property type="term" value="C:mitochondrial inner membrane"/>
    <property type="evidence" value="ECO:0007669"/>
    <property type="project" value="TreeGrafter"/>
</dbReference>
<dbReference type="CDD" id="cd03249">
    <property type="entry name" value="ABC_MTABC3_MDL1_MDL2"/>
    <property type="match status" value="1"/>
</dbReference>
<dbReference type="PROSITE" id="PS00211">
    <property type="entry name" value="ABC_TRANSPORTER_1"/>
    <property type="match status" value="2"/>
</dbReference>
<feature type="transmembrane region" description="Helical" evidence="14">
    <location>
        <begin position="57"/>
        <end position="77"/>
    </location>
</feature>
<dbReference type="EC" id="7.6.2.2" evidence="3"/>
<keyword evidence="6" id="KW-0677">Repeat</keyword>
<feature type="transmembrane region" description="Helical" evidence="14">
    <location>
        <begin position="761"/>
        <end position="779"/>
    </location>
</feature>